<sequence>MASGYGFHYSHDDTRRVMVTTNANADTVEETDAEQEELRIGYVLGVVKRSIATVRAALTEQRGNVADMGRQVAAGIAKNNAQVVALEHRMAAHAADRAMLIKMSKQLDDITQQLAAEEAEATEPAPTEDPYAWVKPLRKDLLRVLKEAFIHAETAWDMYKPMVDHHATPVKLVRERLNLTDAEASAKLMTRIPSGKREGIKGRREGLRVIN</sequence>
<proteinExistence type="predicted"/>
<evidence type="ECO:0000313" key="2">
    <source>
        <dbReference type="Proteomes" id="UP000798662"/>
    </source>
</evidence>
<keyword evidence="2" id="KW-1185">Reference proteome</keyword>
<organism evidence="1 2">
    <name type="scientific">Pyropia yezoensis</name>
    <name type="common">Susabi-nori</name>
    <name type="synonym">Porphyra yezoensis</name>
    <dbReference type="NCBI Taxonomy" id="2788"/>
    <lineage>
        <taxon>Eukaryota</taxon>
        <taxon>Rhodophyta</taxon>
        <taxon>Bangiophyceae</taxon>
        <taxon>Bangiales</taxon>
        <taxon>Bangiaceae</taxon>
        <taxon>Pyropia</taxon>
    </lineage>
</organism>
<reference evidence="1" key="1">
    <citation type="submission" date="2019-11" db="EMBL/GenBank/DDBJ databases">
        <title>Nori genome reveals adaptations in red seaweeds to the harsh intertidal environment.</title>
        <authorList>
            <person name="Wang D."/>
            <person name="Mao Y."/>
        </authorList>
    </citation>
    <scope>NUCLEOTIDE SEQUENCE</scope>
    <source>
        <tissue evidence="1">Gametophyte</tissue>
    </source>
</reference>
<gene>
    <name evidence="1" type="ORF">I4F81_010182</name>
</gene>
<dbReference type="Proteomes" id="UP000798662">
    <property type="component" value="Chromosome 3"/>
</dbReference>
<dbReference type="EMBL" id="CM020620">
    <property type="protein sequence ID" value="KAK1867677.1"/>
    <property type="molecule type" value="Genomic_DNA"/>
</dbReference>
<protein>
    <submittedName>
        <fullName evidence="1">Uncharacterized protein</fullName>
    </submittedName>
</protein>
<evidence type="ECO:0000313" key="1">
    <source>
        <dbReference type="EMBL" id="KAK1867677.1"/>
    </source>
</evidence>
<name>A0ACC3CBY1_PYRYE</name>
<accession>A0ACC3CBY1</accession>
<comment type="caution">
    <text evidence="1">The sequence shown here is derived from an EMBL/GenBank/DDBJ whole genome shotgun (WGS) entry which is preliminary data.</text>
</comment>